<feature type="transmembrane region" description="Helical" evidence="1">
    <location>
        <begin position="43"/>
        <end position="64"/>
    </location>
</feature>
<dbReference type="OrthoDB" id="963633at2"/>
<dbReference type="Proteomes" id="UP000232883">
    <property type="component" value="Chromosome"/>
</dbReference>
<evidence type="ECO:0000256" key="1">
    <source>
        <dbReference type="SAM" id="Phobius"/>
    </source>
</evidence>
<organism evidence="2 3">
    <name type="scientific">Spirosoma pollinicola</name>
    <dbReference type="NCBI Taxonomy" id="2057025"/>
    <lineage>
        <taxon>Bacteria</taxon>
        <taxon>Pseudomonadati</taxon>
        <taxon>Bacteroidota</taxon>
        <taxon>Cytophagia</taxon>
        <taxon>Cytophagales</taxon>
        <taxon>Cytophagaceae</taxon>
        <taxon>Spirosoma</taxon>
    </lineage>
</organism>
<dbReference type="AlphaFoldDB" id="A0A2K8Z4J5"/>
<keyword evidence="1" id="KW-0812">Transmembrane</keyword>
<gene>
    <name evidence="2" type="ORF">CWM47_24630</name>
</gene>
<proteinExistence type="predicted"/>
<name>A0A2K8Z4J5_9BACT</name>
<evidence type="ECO:0000313" key="3">
    <source>
        <dbReference type="Proteomes" id="UP000232883"/>
    </source>
</evidence>
<keyword evidence="1" id="KW-1133">Transmembrane helix</keyword>
<protein>
    <submittedName>
        <fullName evidence="2">DUF4199 domain-containing protein</fullName>
    </submittedName>
</protein>
<sequence>MKSIINYFSHPLLKIPLLAGLTTGVLCFLYFLGLYAIGVPALGNIRVLDFGIHIIVMVGTVWYYRKYIGHGHLHLWEGLTIGYVLNTMAALLTGWLVYLFVSYVDPGVFAEYVTNSKKLLLEGKAQITDQFGPETFAQQWSKVVNMEPGVLLPDELTKKTALAVLPVLIISLIFRKQDYSIMQDPNKL</sequence>
<dbReference type="InterPro" id="IPR025250">
    <property type="entry name" value="DUF4199"/>
</dbReference>
<dbReference type="KEGG" id="spir:CWM47_24630"/>
<dbReference type="RefSeq" id="WP_100990870.1">
    <property type="nucleotide sequence ID" value="NZ_CP025096.1"/>
</dbReference>
<feature type="transmembrane region" description="Helical" evidence="1">
    <location>
        <begin position="12"/>
        <end position="37"/>
    </location>
</feature>
<keyword evidence="1" id="KW-0472">Membrane</keyword>
<reference evidence="2 3" key="1">
    <citation type="submission" date="2017-11" db="EMBL/GenBank/DDBJ databases">
        <title>Taxonomic description and genome sequences of Spirosoma HA7 sp. nov., isolated from pollen microhabitat of Corylus avellana.</title>
        <authorList>
            <person name="Ambika Manirajan B."/>
            <person name="Suarez C."/>
            <person name="Ratering S."/>
            <person name="Geissler-Plaum R."/>
            <person name="Cardinale M."/>
            <person name="Sylvia S."/>
        </authorList>
    </citation>
    <scope>NUCLEOTIDE SEQUENCE [LARGE SCALE GENOMIC DNA]</scope>
    <source>
        <strain evidence="2 3">HA7</strain>
    </source>
</reference>
<dbReference type="EMBL" id="CP025096">
    <property type="protein sequence ID" value="AUD04744.1"/>
    <property type="molecule type" value="Genomic_DNA"/>
</dbReference>
<keyword evidence="3" id="KW-1185">Reference proteome</keyword>
<accession>A0A2K8Z4J5</accession>
<feature type="transmembrane region" description="Helical" evidence="1">
    <location>
        <begin position="76"/>
        <end position="101"/>
    </location>
</feature>
<evidence type="ECO:0000313" key="2">
    <source>
        <dbReference type="EMBL" id="AUD04744.1"/>
    </source>
</evidence>
<dbReference type="Pfam" id="PF13858">
    <property type="entry name" value="DUF4199"/>
    <property type="match status" value="1"/>
</dbReference>